<accession>A0AAD9TZ38</accession>
<gene>
    <name evidence="2" type="ORF">Ddye_019818</name>
</gene>
<dbReference type="Pfam" id="PF00226">
    <property type="entry name" value="DnaJ"/>
    <property type="match status" value="1"/>
</dbReference>
<protein>
    <recommendedName>
        <fullName evidence="1">J domain-containing protein</fullName>
    </recommendedName>
</protein>
<evidence type="ECO:0000313" key="3">
    <source>
        <dbReference type="Proteomes" id="UP001280121"/>
    </source>
</evidence>
<reference evidence="2" key="1">
    <citation type="journal article" date="2023" name="Plant J.">
        <title>Genome sequences and population genomics provide insights into the demographic history, inbreeding, and mutation load of two 'living fossil' tree species of Dipteronia.</title>
        <authorList>
            <person name="Feng Y."/>
            <person name="Comes H.P."/>
            <person name="Chen J."/>
            <person name="Zhu S."/>
            <person name="Lu R."/>
            <person name="Zhang X."/>
            <person name="Li P."/>
            <person name="Qiu J."/>
            <person name="Olsen K.M."/>
            <person name="Qiu Y."/>
        </authorList>
    </citation>
    <scope>NUCLEOTIDE SEQUENCE</scope>
    <source>
        <strain evidence="2">KIB01</strain>
    </source>
</reference>
<dbReference type="InterPro" id="IPR001623">
    <property type="entry name" value="DnaJ_domain"/>
</dbReference>
<dbReference type="SUPFAM" id="SSF46565">
    <property type="entry name" value="Chaperone J-domain"/>
    <property type="match status" value="1"/>
</dbReference>
<dbReference type="Proteomes" id="UP001280121">
    <property type="component" value="Unassembled WGS sequence"/>
</dbReference>
<feature type="domain" description="J" evidence="1">
    <location>
        <begin position="9"/>
        <end position="43"/>
    </location>
</feature>
<dbReference type="InterPro" id="IPR036869">
    <property type="entry name" value="J_dom_sf"/>
</dbReference>
<evidence type="ECO:0000313" key="2">
    <source>
        <dbReference type="EMBL" id="KAK2644623.1"/>
    </source>
</evidence>
<keyword evidence="3" id="KW-1185">Reference proteome</keyword>
<evidence type="ECO:0000259" key="1">
    <source>
        <dbReference type="Pfam" id="PF00226"/>
    </source>
</evidence>
<dbReference type="AlphaFoldDB" id="A0AAD9TZ38"/>
<dbReference type="CDD" id="cd06257">
    <property type="entry name" value="DnaJ"/>
    <property type="match status" value="1"/>
</dbReference>
<organism evidence="2 3">
    <name type="scientific">Dipteronia dyeriana</name>
    <dbReference type="NCBI Taxonomy" id="168575"/>
    <lineage>
        <taxon>Eukaryota</taxon>
        <taxon>Viridiplantae</taxon>
        <taxon>Streptophyta</taxon>
        <taxon>Embryophyta</taxon>
        <taxon>Tracheophyta</taxon>
        <taxon>Spermatophyta</taxon>
        <taxon>Magnoliopsida</taxon>
        <taxon>eudicotyledons</taxon>
        <taxon>Gunneridae</taxon>
        <taxon>Pentapetalae</taxon>
        <taxon>rosids</taxon>
        <taxon>malvids</taxon>
        <taxon>Sapindales</taxon>
        <taxon>Sapindaceae</taxon>
        <taxon>Hippocastanoideae</taxon>
        <taxon>Acereae</taxon>
        <taxon>Dipteronia</taxon>
    </lineage>
</organism>
<dbReference type="EMBL" id="JANJYI010000006">
    <property type="protein sequence ID" value="KAK2644623.1"/>
    <property type="molecule type" value="Genomic_DNA"/>
</dbReference>
<proteinExistence type="predicted"/>
<comment type="caution">
    <text evidence="2">The sequence shown here is derived from an EMBL/GenBank/DDBJ whole genome shotgun (WGS) entry which is preliminary data.</text>
</comment>
<dbReference type="Gene3D" id="1.10.287.110">
    <property type="entry name" value="DnaJ domain"/>
    <property type="match status" value="1"/>
</dbReference>
<sequence length="83" mass="9222">MDVKKTNKNYYAILGIQDHRALIDTIKKNYKERVLMLHPDKCSSIAAVPSSSMKPGRLFQIQQKGRPTILQRVAADLGLGLAG</sequence>
<name>A0AAD9TZ38_9ROSI</name>